<dbReference type="PROSITE" id="PS51257">
    <property type="entry name" value="PROKAR_LIPOPROTEIN"/>
    <property type="match status" value="1"/>
</dbReference>
<name>A0A2W7IDZ9_9PROT</name>
<comment type="caution">
    <text evidence="1">The sequence shown here is derived from an EMBL/GenBank/DDBJ whole genome shotgun (WGS) entry which is preliminary data.</text>
</comment>
<dbReference type="AlphaFoldDB" id="A0A2W7IDZ9"/>
<dbReference type="EMBL" id="QKYU01000013">
    <property type="protein sequence ID" value="PZW44961.1"/>
    <property type="molecule type" value="Genomic_DNA"/>
</dbReference>
<gene>
    <name evidence="1" type="ORF">C8P66_113128</name>
</gene>
<keyword evidence="2" id="KW-1185">Reference proteome</keyword>
<organism evidence="1 2">
    <name type="scientific">Humitalea rosea</name>
    <dbReference type="NCBI Taxonomy" id="990373"/>
    <lineage>
        <taxon>Bacteria</taxon>
        <taxon>Pseudomonadati</taxon>
        <taxon>Pseudomonadota</taxon>
        <taxon>Alphaproteobacteria</taxon>
        <taxon>Acetobacterales</taxon>
        <taxon>Roseomonadaceae</taxon>
        <taxon>Humitalea</taxon>
    </lineage>
</organism>
<sequence>MTSRLFASLALITLLLAGCENMSRTQQRALSGGAIGAAGGAVLGAVTGGSLVTGAVLGGAGGAVIGAVTGGGR</sequence>
<accession>A0A2W7IDZ9</accession>
<dbReference type="RefSeq" id="WP_111398676.1">
    <property type="nucleotide sequence ID" value="NZ_QKYU01000013.1"/>
</dbReference>
<reference evidence="1 2" key="1">
    <citation type="submission" date="2018-06" db="EMBL/GenBank/DDBJ databases">
        <title>Genomic Encyclopedia of Archaeal and Bacterial Type Strains, Phase II (KMG-II): from individual species to whole genera.</title>
        <authorList>
            <person name="Goeker M."/>
        </authorList>
    </citation>
    <scope>NUCLEOTIDE SEQUENCE [LARGE SCALE GENOMIC DNA]</scope>
    <source>
        <strain evidence="1 2">DSM 24525</strain>
    </source>
</reference>
<evidence type="ECO:0000313" key="1">
    <source>
        <dbReference type="EMBL" id="PZW44961.1"/>
    </source>
</evidence>
<proteinExistence type="predicted"/>
<evidence type="ECO:0008006" key="3">
    <source>
        <dbReference type="Google" id="ProtNLM"/>
    </source>
</evidence>
<evidence type="ECO:0000313" key="2">
    <source>
        <dbReference type="Proteomes" id="UP000249688"/>
    </source>
</evidence>
<protein>
    <recommendedName>
        <fullName evidence="3">Osmotically inducible lipoprotein OsmB</fullName>
    </recommendedName>
</protein>
<dbReference type="Proteomes" id="UP000249688">
    <property type="component" value="Unassembled WGS sequence"/>
</dbReference>